<evidence type="ECO:0000256" key="5">
    <source>
        <dbReference type="ARBA" id="ARBA00022741"/>
    </source>
</evidence>
<dbReference type="SUPFAM" id="SSF52096">
    <property type="entry name" value="ClpP/crotonase"/>
    <property type="match status" value="2"/>
</dbReference>
<dbReference type="InterPro" id="IPR011763">
    <property type="entry name" value="COA_CT_C"/>
</dbReference>
<evidence type="ECO:0000256" key="7">
    <source>
        <dbReference type="ARBA" id="ARBA00023267"/>
    </source>
</evidence>
<gene>
    <name evidence="15" type="ORF">FHP25_16635</name>
</gene>
<evidence type="ECO:0000256" key="1">
    <source>
        <dbReference type="ARBA" id="ARBA00001953"/>
    </source>
</evidence>
<dbReference type="InterPro" id="IPR011053">
    <property type="entry name" value="Single_hybrid_motif"/>
</dbReference>
<dbReference type="Gene3D" id="3.40.50.20">
    <property type="match status" value="1"/>
</dbReference>
<dbReference type="Proteomes" id="UP000321638">
    <property type="component" value="Unassembled WGS sequence"/>
</dbReference>
<dbReference type="Pfam" id="PF00364">
    <property type="entry name" value="Biotin_lipoyl"/>
    <property type="match status" value="1"/>
</dbReference>
<dbReference type="Pfam" id="PF00289">
    <property type="entry name" value="Biotin_carb_N"/>
    <property type="match status" value="1"/>
</dbReference>
<dbReference type="SMART" id="SM00878">
    <property type="entry name" value="Biotin_carb_C"/>
    <property type="match status" value="1"/>
</dbReference>
<dbReference type="InterPro" id="IPR011761">
    <property type="entry name" value="ATP-grasp"/>
</dbReference>
<proteinExistence type="predicted"/>
<dbReference type="PROSITE" id="PS50968">
    <property type="entry name" value="BIOTINYL_LIPOYL"/>
    <property type="match status" value="1"/>
</dbReference>
<feature type="domain" description="CoA carboxyltransferase N-terminal" evidence="13">
    <location>
        <begin position="616"/>
        <end position="885"/>
    </location>
</feature>
<evidence type="ECO:0000259" key="14">
    <source>
        <dbReference type="PROSITE" id="PS50989"/>
    </source>
</evidence>
<feature type="domain" description="Lipoyl-binding" evidence="10">
    <location>
        <begin position="521"/>
        <end position="599"/>
    </location>
</feature>
<dbReference type="GO" id="GO:0005524">
    <property type="term" value="F:ATP binding"/>
    <property type="evidence" value="ECO:0007669"/>
    <property type="project" value="UniProtKB-UniRule"/>
</dbReference>
<keyword evidence="16" id="KW-1185">Reference proteome</keyword>
<keyword evidence="7" id="KW-0092">Biotin</keyword>
<protein>
    <recommendedName>
        <fullName evidence="3">acetyl-CoA carboxylase</fullName>
        <ecNumber evidence="3">6.4.1.2</ecNumber>
    </recommendedName>
</protein>
<evidence type="ECO:0000259" key="12">
    <source>
        <dbReference type="PROSITE" id="PS50979"/>
    </source>
</evidence>
<dbReference type="GO" id="GO:2001295">
    <property type="term" value="P:malonyl-CoA biosynthetic process"/>
    <property type="evidence" value="ECO:0007669"/>
    <property type="project" value="UniProtKB-UniPathway"/>
</dbReference>
<dbReference type="GO" id="GO:0046872">
    <property type="term" value="F:metal ion binding"/>
    <property type="evidence" value="ECO:0007669"/>
    <property type="project" value="InterPro"/>
</dbReference>
<evidence type="ECO:0000259" key="10">
    <source>
        <dbReference type="PROSITE" id="PS50968"/>
    </source>
</evidence>
<dbReference type="AlphaFoldDB" id="A0A5C8PLL2"/>
<dbReference type="SUPFAM" id="SSF51230">
    <property type="entry name" value="Single hybrid motif"/>
    <property type="match status" value="1"/>
</dbReference>
<dbReference type="PROSITE" id="PS00188">
    <property type="entry name" value="BIOTIN"/>
    <property type="match status" value="1"/>
</dbReference>
<evidence type="ECO:0000259" key="11">
    <source>
        <dbReference type="PROSITE" id="PS50975"/>
    </source>
</evidence>
<dbReference type="Pfam" id="PF01039">
    <property type="entry name" value="Carboxyl_trans"/>
    <property type="match status" value="1"/>
</dbReference>
<dbReference type="Gene3D" id="3.30.470.20">
    <property type="entry name" value="ATP-grasp fold, B domain"/>
    <property type="match status" value="1"/>
</dbReference>
<evidence type="ECO:0000256" key="6">
    <source>
        <dbReference type="ARBA" id="ARBA00022840"/>
    </source>
</evidence>
<dbReference type="InterPro" id="IPR016185">
    <property type="entry name" value="PreATP-grasp_dom_sf"/>
</dbReference>
<evidence type="ECO:0000256" key="4">
    <source>
        <dbReference type="ARBA" id="ARBA00022598"/>
    </source>
</evidence>
<dbReference type="InterPro" id="IPR005479">
    <property type="entry name" value="CPAse_ATP-bd"/>
</dbReference>
<dbReference type="InterPro" id="IPR001882">
    <property type="entry name" value="Biotin_BS"/>
</dbReference>
<keyword evidence="4" id="KW-0436">Ligase</keyword>
<dbReference type="InterPro" id="IPR013815">
    <property type="entry name" value="ATP_grasp_subdomain_1"/>
</dbReference>
<evidence type="ECO:0000256" key="3">
    <source>
        <dbReference type="ARBA" id="ARBA00013058"/>
    </source>
</evidence>
<evidence type="ECO:0000313" key="15">
    <source>
        <dbReference type="EMBL" id="TXL74399.1"/>
    </source>
</evidence>
<dbReference type="CDD" id="cd06850">
    <property type="entry name" value="biotinyl_domain"/>
    <property type="match status" value="1"/>
</dbReference>
<dbReference type="InterPro" id="IPR005481">
    <property type="entry name" value="BC-like_N"/>
</dbReference>
<evidence type="ECO:0000256" key="8">
    <source>
        <dbReference type="ARBA" id="ARBA00023268"/>
    </source>
</evidence>
<organism evidence="15 16">
    <name type="scientific">Vineibacter terrae</name>
    <dbReference type="NCBI Taxonomy" id="2586908"/>
    <lineage>
        <taxon>Bacteria</taxon>
        <taxon>Pseudomonadati</taxon>
        <taxon>Pseudomonadota</taxon>
        <taxon>Alphaproteobacteria</taxon>
        <taxon>Hyphomicrobiales</taxon>
        <taxon>Vineibacter</taxon>
    </lineage>
</organism>
<dbReference type="EC" id="6.4.1.2" evidence="3"/>
<dbReference type="InterPro" id="IPR050856">
    <property type="entry name" value="Biotin_carboxylase_complex"/>
</dbReference>
<sequence>MIRKLLIANRAEIAIRIARTAAEMDIATVGIFSEDDATSLHTRKVDTAQALRGTGVAAYLDIEQIIQAARDMQCDAVHPGYGFLSENAALARRCEEAGLVFVGPRPETLATFGDKAQARALARDCKIPVPPGTSGPTSLDEARQFLAALGEGAAVMLKAVAGGGGRGMRPVHHPDELEAAYARCASEAQQAFGDGALYVEQLLPLVRHIEVQVAGDGTGAVCHLWDRDCSVQRQRQKLVEIAPAAHLPADMRADLLRAATTLTAAARYANLGTVEFLVDATPGGKPRFFFVEANARLQVEHTVTEEVLGLDLVRLQLEIAGGRTLAALGLTQEQVPAPRGTAVQVRINMETMAADGTSRPTGGTLSAYDPPSGPGVRVDGFGYAGYRTGVRFDSLLAKLIVHAGAGDLAAAIAKAYRALCEFRISGVATNTAFLQNLLHHPDMAAGRVHTRFVEAHITALLAPADADHARLFFEPASSPAAPQRLAGVKLGSADPLAVLALGKQEGPAPSVAFDELVAGAAGEVEGPEGTAPLVAPMQGTIVSLSVRTGDAVRAGQAVLVMEAMKMEHVITADTGGIVRELTVAAGDTVFEGHPLAFVEPAEVAGAVAARDDDGDLDAIRPDLAEVLKRQAITQDAARPDAVARRRKTGQRTARENIADLCDPGSFVEYGALTVAARRQRNTLEELIERTPADGMVMGLGRVNGDQFPDERARVAAIAYDYTVLAGTQGYKNHEKKDRMFELATHWRLPVVFFTEGGGGRPGDTDGVFAGQLHTRAFELFNKLSGLVPLVGVVSGRCFAGNAVMLGCCDVIIATANANIGMGGPAMIEGGGLGIFRPEEVGPMSVQVDNGVVDIAVADEREAARAAKKYLSYFQGPVGAWDCADQRQLRKLIPENRLRAYDVRKVIETLADAGSVLELRPRFGRALITAFIRIEGRPLGVLANNAMHLGGAIDADAADKAARFMQLCDAFDIPLLSLCDTPGNMVGPEAEKAALVRHCCRVFVTGANLTVPLFSVVLRKAYGLGAQGMVGGSFRAPFFAVAWPTAEFGPMGLEGAVKLGYRNEIAAITDPAERKAFFDRMVAQMYENGKGLSAASLFEIDDVIDPADTRRWIMAGLRSLPPAKPREGKKRAWVDTW</sequence>
<comment type="cofactor">
    <cofactor evidence="1">
        <name>biotin</name>
        <dbReference type="ChEBI" id="CHEBI:57586"/>
    </cofactor>
</comment>
<evidence type="ECO:0000256" key="9">
    <source>
        <dbReference type="PROSITE-ProRule" id="PRU00409"/>
    </source>
</evidence>
<dbReference type="InterPro" id="IPR011764">
    <property type="entry name" value="Biotin_carboxylation_dom"/>
</dbReference>
<keyword evidence="6 9" id="KW-0067">ATP-binding</keyword>
<dbReference type="UniPathway" id="UPA00655">
    <property type="reaction ID" value="UER00711"/>
</dbReference>
<dbReference type="InterPro" id="IPR005482">
    <property type="entry name" value="Biotin_COase_C"/>
</dbReference>
<dbReference type="EMBL" id="VDUZ01000018">
    <property type="protein sequence ID" value="TXL74399.1"/>
    <property type="molecule type" value="Genomic_DNA"/>
</dbReference>
<dbReference type="InterPro" id="IPR034733">
    <property type="entry name" value="AcCoA_carboxyl_beta"/>
</dbReference>
<comment type="pathway">
    <text evidence="2">Lipid metabolism; malonyl-CoA biosynthesis; malonyl-CoA from acetyl-CoA: step 1/1.</text>
</comment>
<dbReference type="InterPro" id="IPR011054">
    <property type="entry name" value="Rudment_hybrid_motif"/>
</dbReference>
<feature type="domain" description="CoA carboxyltransferase C-terminal" evidence="14">
    <location>
        <begin position="883"/>
        <end position="1118"/>
    </location>
</feature>
<dbReference type="Gene3D" id="2.40.50.100">
    <property type="match status" value="1"/>
</dbReference>
<dbReference type="PROSITE" id="PS50979">
    <property type="entry name" value="BC"/>
    <property type="match status" value="1"/>
</dbReference>
<evidence type="ECO:0000256" key="2">
    <source>
        <dbReference type="ARBA" id="ARBA00004956"/>
    </source>
</evidence>
<dbReference type="Pfam" id="PF02785">
    <property type="entry name" value="Biotin_carb_C"/>
    <property type="match status" value="1"/>
</dbReference>
<dbReference type="SUPFAM" id="SSF51246">
    <property type="entry name" value="Rudiment single hybrid motif"/>
    <property type="match status" value="1"/>
</dbReference>
<dbReference type="Gene3D" id="3.30.1490.20">
    <property type="entry name" value="ATP-grasp fold, A domain"/>
    <property type="match status" value="1"/>
</dbReference>
<dbReference type="Pfam" id="PF02786">
    <property type="entry name" value="CPSase_L_D2"/>
    <property type="match status" value="1"/>
</dbReference>
<comment type="caution">
    <text evidence="15">The sequence shown here is derived from an EMBL/GenBank/DDBJ whole genome shotgun (WGS) entry which is preliminary data.</text>
</comment>
<keyword evidence="8" id="KW-0511">Multifunctional enzyme</keyword>
<dbReference type="PANTHER" id="PTHR18866">
    <property type="entry name" value="CARBOXYLASE:PYRUVATE/ACETYL-COA/PROPIONYL-COA CARBOXYLASE"/>
    <property type="match status" value="1"/>
</dbReference>
<feature type="domain" description="Biotin carboxylation" evidence="12">
    <location>
        <begin position="1"/>
        <end position="458"/>
    </location>
</feature>
<evidence type="ECO:0000259" key="13">
    <source>
        <dbReference type="PROSITE" id="PS50980"/>
    </source>
</evidence>
<dbReference type="RefSeq" id="WP_147848077.1">
    <property type="nucleotide sequence ID" value="NZ_VDUZ01000018.1"/>
</dbReference>
<dbReference type="FunFam" id="2.40.50.100:FF:000003">
    <property type="entry name" value="Acetyl-CoA carboxylase biotin carboxyl carrier protein"/>
    <property type="match status" value="1"/>
</dbReference>
<dbReference type="OrthoDB" id="9763189at2"/>
<reference evidence="15 16" key="1">
    <citation type="submission" date="2019-06" db="EMBL/GenBank/DDBJ databases">
        <title>New taxonomy in bacterial strain CC-CFT640, isolated from vineyard.</title>
        <authorList>
            <person name="Lin S.-Y."/>
            <person name="Tsai C.-F."/>
            <person name="Young C.-C."/>
        </authorList>
    </citation>
    <scope>NUCLEOTIDE SEQUENCE [LARGE SCALE GENOMIC DNA]</scope>
    <source>
        <strain evidence="15 16">CC-CFT640</strain>
    </source>
</reference>
<dbReference type="SUPFAM" id="SSF52440">
    <property type="entry name" value="PreATP-grasp domain"/>
    <property type="match status" value="1"/>
</dbReference>
<dbReference type="InterPro" id="IPR011762">
    <property type="entry name" value="COA_CT_N"/>
</dbReference>
<dbReference type="PROSITE" id="PS50980">
    <property type="entry name" value="COA_CT_NTER"/>
    <property type="match status" value="1"/>
</dbReference>
<dbReference type="SUPFAM" id="SSF56059">
    <property type="entry name" value="Glutathione synthetase ATP-binding domain-like"/>
    <property type="match status" value="1"/>
</dbReference>
<dbReference type="GO" id="GO:0003989">
    <property type="term" value="F:acetyl-CoA carboxylase activity"/>
    <property type="evidence" value="ECO:0007669"/>
    <property type="project" value="UniProtKB-EC"/>
</dbReference>
<dbReference type="InterPro" id="IPR000089">
    <property type="entry name" value="Biotin_lipoyl"/>
</dbReference>
<dbReference type="InterPro" id="IPR029045">
    <property type="entry name" value="ClpP/crotonase-like_dom_sf"/>
</dbReference>
<accession>A0A5C8PLL2</accession>
<dbReference type="Gene3D" id="3.90.226.10">
    <property type="entry name" value="2-enoyl-CoA Hydratase, Chain A, domain 1"/>
    <property type="match status" value="2"/>
</dbReference>
<keyword evidence="5 9" id="KW-0547">Nucleotide-binding</keyword>
<feature type="domain" description="ATP-grasp" evidence="11">
    <location>
        <begin position="119"/>
        <end position="321"/>
    </location>
</feature>
<dbReference type="PROSITE" id="PS50975">
    <property type="entry name" value="ATP_GRASP"/>
    <property type="match status" value="1"/>
</dbReference>
<dbReference type="PROSITE" id="PS50989">
    <property type="entry name" value="COA_CT_CTER"/>
    <property type="match status" value="1"/>
</dbReference>
<name>A0A5C8PLL2_9HYPH</name>
<dbReference type="PANTHER" id="PTHR18866:SF127">
    <property type="match status" value="1"/>
</dbReference>
<evidence type="ECO:0000313" key="16">
    <source>
        <dbReference type="Proteomes" id="UP000321638"/>
    </source>
</evidence>